<dbReference type="AlphaFoldDB" id="A0A8J5THC4"/>
<dbReference type="EMBL" id="JAAALK010000085">
    <property type="protein sequence ID" value="KAG8083303.1"/>
    <property type="molecule type" value="Genomic_DNA"/>
</dbReference>
<evidence type="ECO:0000313" key="1">
    <source>
        <dbReference type="EMBL" id="KAG8083303.1"/>
    </source>
</evidence>
<keyword evidence="2" id="KW-1185">Reference proteome</keyword>
<comment type="caution">
    <text evidence="1">The sequence shown here is derived from an EMBL/GenBank/DDBJ whole genome shotgun (WGS) entry which is preliminary data.</text>
</comment>
<protein>
    <submittedName>
        <fullName evidence="1">Uncharacterized protein</fullName>
    </submittedName>
</protein>
<reference evidence="1" key="1">
    <citation type="journal article" date="2021" name="bioRxiv">
        <title>Whole Genome Assembly and Annotation of Northern Wild Rice, Zizania palustris L., Supports a Whole Genome Duplication in the Zizania Genus.</title>
        <authorList>
            <person name="Haas M."/>
            <person name="Kono T."/>
            <person name="Macchietto M."/>
            <person name="Millas R."/>
            <person name="McGilp L."/>
            <person name="Shao M."/>
            <person name="Duquette J."/>
            <person name="Hirsch C.N."/>
            <person name="Kimball J."/>
        </authorList>
    </citation>
    <scope>NUCLEOTIDE SEQUENCE</scope>
    <source>
        <tissue evidence="1">Fresh leaf tissue</tissue>
    </source>
</reference>
<evidence type="ECO:0000313" key="2">
    <source>
        <dbReference type="Proteomes" id="UP000729402"/>
    </source>
</evidence>
<organism evidence="1 2">
    <name type="scientific">Zizania palustris</name>
    <name type="common">Northern wild rice</name>
    <dbReference type="NCBI Taxonomy" id="103762"/>
    <lineage>
        <taxon>Eukaryota</taxon>
        <taxon>Viridiplantae</taxon>
        <taxon>Streptophyta</taxon>
        <taxon>Embryophyta</taxon>
        <taxon>Tracheophyta</taxon>
        <taxon>Spermatophyta</taxon>
        <taxon>Magnoliopsida</taxon>
        <taxon>Liliopsida</taxon>
        <taxon>Poales</taxon>
        <taxon>Poaceae</taxon>
        <taxon>BOP clade</taxon>
        <taxon>Oryzoideae</taxon>
        <taxon>Oryzeae</taxon>
        <taxon>Zizaniinae</taxon>
        <taxon>Zizania</taxon>
    </lineage>
</organism>
<proteinExistence type="predicted"/>
<dbReference type="Proteomes" id="UP000729402">
    <property type="component" value="Unassembled WGS sequence"/>
</dbReference>
<accession>A0A8J5THC4</accession>
<reference evidence="1" key="2">
    <citation type="submission" date="2021-02" db="EMBL/GenBank/DDBJ databases">
        <authorList>
            <person name="Kimball J.A."/>
            <person name="Haas M.W."/>
            <person name="Macchietto M."/>
            <person name="Kono T."/>
            <person name="Duquette J."/>
            <person name="Shao M."/>
        </authorList>
    </citation>
    <scope>NUCLEOTIDE SEQUENCE</scope>
    <source>
        <tissue evidence="1">Fresh leaf tissue</tissue>
    </source>
</reference>
<gene>
    <name evidence="1" type="ORF">GUJ93_ZPchr0015g6816</name>
</gene>
<name>A0A8J5THC4_ZIZPA</name>
<sequence>MTPLHVGDLVDAPGAPRPLPPFGLLEISTADARSVAQAPVAFQPFSAWRPEGRCLLQAPAMNGLLDAS</sequence>